<dbReference type="GO" id="GO:0050830">
    <property type="term" value="P:defense response to Gram-positive bacterium"/>
    <property type="evidence" value="ECO:0007669"/>
    <property type="project" value="InterPro"/>
</dbReference>
<protein>
    <submittedName>
        <fullName evidence="1">Two-component lantibiotic alpha peptide</fullName>
    </submittedName>
</protein>
<organism evidence="1 2">
    <name type="scientific">Williamsia limnetica</name>
    <dbReference type="NCBI Taxonomy" id="882452"/>
    <lineage>
        <taxon>Bacteria</taxon>
        <taxon>Bacillati</taxon>
        <taxon>Actinomycetota</taxon>
        <taxon>Actinomycetes</taxon>
        <taxon>Mycobacteriales</taxon>
        <taxon>Nocardiaceae</taxon>
        <taxon>Williamsia</taxon>
    </lineage>
</organism>
<reference evidence="1 2" key="1">
    <citation type="submission" date="2018-06" db="EMBL/GenBank/DDBJ databases">
        <title>Genomic Encyclopedia of Type Strains, Phase IV (KMG-IV): sequencing the most valuable type-strain genomes for metagenomic binning, comparative biology and taxonomic classification.</title>
        <authorList>
            <person name="Goeker M."/>
        </authorList>
    </citation>
    <scope>NUCLEOTIDE SEQUENCE [LARGE SCALE GENOMIC DNA]</scope>
    <source>
        <strain evidence="1 2">DSM 45521</strain>
    </source>
</reference>
<name>A0A318RJ96_WILLI</name>
<gene>
    <name evidence="1" type="ORF">DFR67_10545</name>
</gene>
<dbReference type="Proteomes" id="UP000247591">
    <property type="component" value="Unassembled WGS sequence"/>
</dbReference>
<dbReference type="OrthoDB" id="4248078at2"/>
<proteinExistence type="predicted"/>
<evidence type="ECO:0000313" key="1">
    <source>
        <dbReference type="EMBL" id="PYE17900.1"/>
    </source>
</evidence>
<keyword evidence="2" id="KW-1185">Reference proteome</keyword>
<dbReference type="NCBIfam" id="NF000539">
    <property type="entry name" value="plantaricin"/>
    <property type="match status" value="1"/>
</dbReference>
<sequence>MIDKSISLAEEIDEQHFDGVAYGACTTNTFTLSDFLGNDGGWCTLTKESQNNCQ</sequence>
<dbReference type="EMBL" id="QJSP01000005">
    <property type="protein sequence ID" value="PYE17900.1"/>
    <property type="molecule type" value="Genomic_DNA"/>
</dbReference>
<dbReference type="AlphaFoldDB" id="A0A318RJ96"/>
<dbReference type="Pfam" id="PF14867">
    <property type="entry name" value="Lantibiotic_a"/>
    <property type="match status" value="1"/>
</dbReference>
<dbReference type="InterPro" id="IPR029243">
    <property type="entry name" value="Lantibiotic_alpha"/>
</dbReference>
<evidence type="ECO:0000313" key="2">
    <source>
        <dbReference type="Proteomes" id="UP000247591"/>
    </source>
</evidence>
<comment type="caution">
    <text evidence="1">The sequence shown here is derived from an EMBL/GenBank/DDBJ whole genome shotgun (WGS) entry which is preliminary data.</text>
</comment>
<accession>A0A318RJ96</accession>
<dbReference type="RefSeq" id="WP_084839579.1">
    <property type="nucleotide sequence ID" value="NZ_QJSP01000005.1"/>
</dbReference>